<proteinExistence type="inferred from homology"/>
<dbReference type="EMBL" id="CP003349">
    <property type="protein sequence ID" value="AFD07645.1"/>
    <property type="molecule type" value="Genomic_DNA"/>
</dbReference>
<dbReference type="RefSeq" id="WP_014680872.1">
    <property type="nucleotide sequence ID" value="NC_017770.1"/>
</dbReference>
<dbReference type="Gene3D" id="3.30.420.40">
    <property type="match status" value="2"/>
</dbReference>
<accession>H8KUU5</accession>
<gene>
    <name evidence="2" type="ordered locus">Solca_2611</name>
</gene>
<dbReference type="eggNOG" id="COG1940">
    <property type="taxonomic scope" value="Bacteria"/>
</dbReference>
<name>H8KUU5_SOLCM</name>
<dbReference type="InterPro" id="IPR000600">
    <property type="entry name" value="ROK"/>
</dbReference>
<sequence length="288" mass="31803">MNKKFAIGVDIGGSHITSAIIDLESKNIFQSSHSRMRVNAHGTSENIIDVWTESIQTSIDHIGKDHIIGVGIAMPGPFDYDLGVSFIKGQNKYDELYGLNVKNMLAASLEISTDRIRFMNDAACFLKGEAFCGAAEGAKSAIGFTLGTGLGSAYYFNEKAEDAQLWCSRFRDNIAEDYISARWFVRRYQELSGREIVDVKALADLVDTDGTAFMVFSEFGETLSEFMMPILMDKKPEYVVIGGNIANGWNLFINKLQDDVHQQLPDIKIVKAQLSEEAALIGAASLFL</sequence>
<dbReference type="HOGENOM" id="CLU_036604_2_0_10"/>
<dbReference type="Pfam" id="PF00480">
    <property type="entry name" value="ROK"/>
    <property type="match status" value="2"/>
</dbReference>
<keyword evidence="2" id="KW-0418">Kinase</keyword>
<dbReference type="Proteomes" id="UP000007590">
    <property type="component" value="Chromosome"/>
</dbReference>
<organism evidence="2 3">
    <name type="scientific">Solitalea canadensis (strain ATCC 29591 / DSM 3403 / JCM 21819 / LMG 8368 / NBRC 15130 / NCIMB 12057 / USAM 9D)</name>
    <name type="common">Flexibacter canadensis</name>
    <dbReference type="NCBI Taxonomy" id="929556"/>
    <lineage>
        <taxon>Bacteria</taxon>
        <taxon>Pseudomonadati</taxon>
        <taxon>Bacteroidota</taxon>
        <taxon>Sphingobacteriia</taxon>
        <taxon>Sphingobacteriales</taxon>
        <taxon>Sphingobacteriaceae</taxon>
        <taxon>Solitalea</taxon>
    </lineage>
</organism>
<protein>
    <submittedName>
        <fullName evidence="2">Transcriptional regulator/sugar kinase</fullName>
    </submittedName>
</protein>
<keyword evidence="3" id="KW-1185">Reference proteome</keyword>
<keyword evidence="2" id="KW-0808">Transferase</keyword>
<comment type="similarity">
    <text evidence="1">Belongs to the ROK (NagC/XylR) family.</text>
</comment>
<dbReference type="InterPro" id="IPR043129">
    <property type="entry name" value="ATPase_NBD"/>
</dbReference>
<dbReference type="GO" id="GO:0016301">
    <property type="term" value="F:kinase activity"/>
    <property type="evidence" value="ECO:0007669"/>
    <property type="project" value="UniProtKB-KW"/>
</dbReference>
<evidence type="ECO:0000313" key="2">
    <source>
        <dbReference type="EMBL" id="AFD07645.1"/>
    </source>
</evidence>
<dbReference type="STRING" id="929556.Solca_2611"/>
<dbReference type="PANTHER" id="PTHR18964">
    <property type="entry name" value="ROK (REPRESSOR, ORF, KINASE) FAMILY"/>
    <property type="match status" value="1"/>
</dbReference>
<dbReference type="PANTHER" id="PTHR18964:SF149">
    <property type="entry name" value="BIFUNCTIONAL UDP-N-ACETYLGLUCOSAMINE 2-EPIMERASE_N-ACETYLMANNOSAMINE KINASE"/>
    <property type="match status" value="1"/>
</dbReference>
<dbReference type="SUPFAM" id="SSF53067">
    <property type="entry name" value="Actin-like ATPase domain"/>
    <property type="match status" value="1"/>
</dbReference>
<reference evidence="2" key="1">
    <citation type="submission" date="2012-02" db="EMBL/GenBank/DDBJ databases">
        <title>The complete genome of Solitalea canadensis DSM 3403.</title>
        <authorList>
            <consortium name="US DOE Joint Genome Institute (JGI-PGF)"/>
            <person name="Lucas S."/>
            <person name="Copeland A."/>
            <person name="Lapidus A."/>
            <person name="Glavina del Rio T."/>
            <person name="Dalin E."/>
            <person name="Tice H."/>
            <person name="Bruce D."/>
            <person name="Goodwin L."/>
            <person name="Pitluck S."/>
            <person name="Peters L."/>
            <person name="Ovchinnikova G."/>
            <person name="Lu M."/>
            <person name="Kyrpides N."/>
            <person name="Mavromatis K."/>
            <person name="Ivanova N."/>
            <person name="Brettin T."/>
            <person name="Detter J.C."/>
            <person name="Han C."/>
            <person name="Larimer F."/>
            <person name="Land M."/>
            <person name="Hauser L."/>
            <person name="Markowitz V."/>
            <person name="Cheng J.-F."/>
            <person name="Hugenholtz P."/>
            <person name="Woyke T."/>
            <person name="Wu D."/>
            <person name="Spring S."/>
            <person name="Schroeder M."/>
            <person name="Kopitz M."/>
            <person name="Brambilla E."/>
            <person name="Klenk H.-P."/>
            <person name="Eisen J.A."/>
        </authorList>
    </citation>
    <scope>NUCLEOTIDE SEQUENCE</scope>
    <source>
        <strain evidence="2">DSM 3403</strain>
    </source>
</reference>
<evidence type="ECO:0000256" key="1">
    <source>
        <dbReference type="ARBA" id="ARBA00006479"/>
    </source>
</evidence>
<dbReference type="AlphaFoldDB" id="H8KUU5"/>
<dbReference type="OrthoDB" id="49666at2"/>
<dbReference type="KEGG" id="scn:Solca_2611"/>
<evidence type="ECO:0000313" key="3">
    <source>
        <dbReference type="Proteomes" id="UP000007590"/>
    </source>
</evidence>